<dbReference type="GeneTree" id="ENSGT00390000016054"/>
<evidence type="ECO:0000256" key="8">
    <source>
        <dbReference type="ARBA" id="ARBA00023136"/>
    </source>
</evidence>
<reference evidence="9" key="1">
    <citation type="submission" date="2025-08" db="UniProtKB">
        <authorList>
            <consortium name="Ensembl"/>
        </authorList>
    </citation>
    <scope>IDENTIFICATION</scope>
</reference>
<evidence type="ECO:0000256" key="3">
    <source>
        <dbReference type="ARBA" id="ARBA00022692"/>
    </source>
</evidence>
<proteinExistence type="inferred from homology"/>
<keyword evidence="7" id="KW-0333">Golgi apparatus</keyword>
<organism evidence="9 10">
    <name type="scientific">Eptatretus burgeri</name>
    <name type="common">Inshore hagfish</name>
    <dbReference type="NCBI Taxonomy" id="7764"/>
    <lineage>
        <taxon>Eukaryota</taxon>
        <taxon>Metazoa</taxon>
        <taxon>Chordata</taxon>
        <taxon>Craniata</taxon>
        <taxon>Vertebrata</taxon>
        <taxon>Cyclostomata</taxon>
        <taxon>Myxini</taxon>
        <taxon>Myxiniformes</taxon>
        <taxon>Myxinidae</taxon>
        <taxon>Eptatretinae</taxon>
        <taxon>Eptatretus</taxon>
    </lineage>
</organism>
<reference evidence="9" key="2">
    <citation type="submission" date="2025-09" db="UniProtKB">
        <authorList>
            <consortium name="Ensembl"/>
        </authorList>
    </citation>
    <scope>IDENTIFICATION</scope>
</reference>
<dbReference type="InterPro" id="IPR026071">
    <property type="entry name" value="Glyco_Hydrolase_99"/>
</dbReference>
<comment type="similarity">
    <text evidence="2">Belongs to the glycosyl hydrolase 99 family.</text>
</comment>
<evidence type="ECO:0000256" key="2">
    <source>
        <dbReference type="ARBA" id="ARBA00009559"/>
    </source>
</evidence>
<dbReference type="CDD" id="cd11574">
    <property type="entry name" value="GH99"/>
    <property type="match status" value="1"/>
</dbReference>
<evidence type="ECO:0000256" key="1">
    <source>
        <dbReference type="ARBA" id="ARBA00004323"/>
    </source>
</evidence>
<dbReference type="Proteomes" id="UP000694388">
    <property type="component" value="Unplaced"/>
</dbReference>
<keyword evidence="10" id="KW-1185">Reference proteome</keyword>
<dbReference type="Pfam" id="PF16317">
    <property type="entry name" value="Glyco_hydro_99"/>
    <property type="match status" value="1"/>
</dbReference>
<accession>A0A8C4QH52</accession>
<keyword evidence="4" id="KW-0378">Hydrolase</keyword>
<dbReference type="FunFam" id="3.20.20.80:FF:000019">
    <property type="entry name" value="glycoprotein endo-alpha-1,2-mannosidase"/>
    <property type="match status" value="1"/>
</dbReference>
<protein>
    <submittedName>
        <fullName evidence="9">Mannosidase, endo-alpha</fullName>
    </submittedName>
</protein>
<evidence type="ECO:0000256" key="6">
    <source>
        <dbReference type="ARBA" id="ARBA00022989"/>
    </source>
</evidence>
<evidence type="ECO:0000313" key="9">
    <source>
        <dbReference type="Ensembl" id="ENSEBUP00000015319.1"/>
    </source>
</evidence>
<keyword evidence="5" id="KW-0735">Signal-anchor</keyword>
<evidence type="ECO:0000256" key="4">
    <source>
        <dbReference type="ARBA" id="ARBA00022801"/>
    </source>
</evidence>
<evidence type="ECO:0000256" key="7">
    <source>
        <dbReference type="ARBA" id="ARBA00023034"/>
    </source>
</evidence>
<keyword evidence="3" id="KW-0812">Transmembrane</keyword>
<dbReference type="GO" id="GO:0004559">
    <property type="term" value="F:alpha-mannosidase activity"/>
    <property type="evidence" value="ECO:0007669"/>
    <property type="project" value="UniProtKB-ARBA"/>
</dbReference>
<evidence type="ECO:0000256" key="5">
    <source>
        <dbReference type="ARBA" id="ARBA00022968"/>
    </source>
</evidence>
<keyword evidence="8" id="KW-0472">Membrane</keyword>
<dbReference type="Gene3D" id="3.20.20.80">
    <property type="entry name" value="Glycosidases"/>
    <property type="match status" value="1"/>
</dbReference>
<dbReference type="OMA" id="VHWDHVM"/>
<dbReference type="GO" id="GO:0000139">
    <property type="term" value="C:Golgi membrane"/>
    <property type="evidence" value="ECO:0007669"/>
    <property type="project" value="UniProtKB-SubCell"/>
</dbReference>
<sequence length="429" mass="49075">MLRTMCRRSRRRRFLVLVGFSLLLLLVFIGLRLVSWQHTSESSPWPIPGEVPAGAAAFLSENEASAAPRASGLNYDIHTFYYAWYGNPDRDAQYLHWNHPLIRHWDPKVAAGYPDSTHGPPDDLASSFYPDLGPYSSRDPHVLDSHMQQIRQASVGVLVLSWYPPGTADDHGRPTDNLVSTIMDAANHYGLKVTFHIEPYKNRNAKSVHNDIKYIIDSYGKHPAFYRCKRREGRLLPLFYIYDSYLTEPEMWSAVLSHSGSNSMRGTPHDAVVLALLVDQRHLSEIDQGGFDGAYTYFASNGFSYGASQHNWPEVRAFCEAHSLLFVPSVGPGYVDTRVRPWNGHHTRHRVHGQYYEASLQAALLTRPELVSLTSFNEWHEGTQIERAVPHRTTTYTYLDYAPASPDLYLQLTSKWAKHYREQKRQWLM</sequence>
<name>A0A8C4QH52_EPTBU</name>
<dbReference type="Ensembl" id="ENSEBUT00000015895.1">
    <property type="protein sequence ID" value="ENSEBUP00000015319.1"/>
    <property type="gene ID" value="ENSEBUG00000009661.1"/>
</dbReference>
<comment type="subcellular location">
    <subcellularLocation>
        <location evidence="1">Golgi apparatus membrane</location>
        <topology evidence="1">Single-pass type II membrane protein</topology>
    </subcellularLocation>
</comment>
<dbReference type="AlphaFoldDB" id="A0A8C4QH52"/>
<dbReference type="PANTHER" id="PTHR13572">
    <property type="entry name" value="ENDO-ALPHA-1,2-MANNOSIDASE"/>
    <property type="match status" value="1"/>
</dbReference>
<evidence type="ECO:0000313" key="10">
    <source>
        <dbReference type="Proteomes" id="UP000694388"/>
    </source>
</evidence>
<keyword evidence="6" id="KW-1133">Transmembrane helix</keyword>
<dbReference type="PANTHER" id="PTHR13572:SF4">
    <property type="entry name" value="RE57134P"/>
    <property type="match status" value="1"/>
</dbReference>